<organism evidence="1 2">
    <name type="scientific">Clohesyomyces aquaticus</name>
    <dbReference type="NCBI Taxonomy" id="1231657"/>
    <lineage>
        <taxon>Eukaryota</taxon>
        <taxon>Fungi</taxon>
        <taxon>Dikarya</taxon>
        <taxon>Ascomycota</taxon>
        <taxon>Pezizomycotina</taxon>
        <taxon>Dothideomycetes</taxon>
        <taxon>Pleosporomycetidae</taxon>
        <taxon>Pleosporales</taxon>
        <taxon>Lindgomycetaceae</taxon>
        <taxon>Clohesyomyces</taxon>
    </lineage>
</organism>
<gene>
    <name evidence="1" type="ORF">BCR34DRAFT_66490</name>
</gene>
<protein>
    <submittedName>
        <fullName evidence="1">Uncharacterized protein</fullName>
    </submittedName>
</protein>
<proteinExistence type="predicted"/>
<dbReference type="Proteomes" id="UP000193144">
    <property type="component" value="Unassembled WGS sequence"/>
</dbReference>
<keyword evidence="2" id="KW-1185">Reference proteome</keyword>
<accession>A0A1Y1Z0P2</accession>
<sequence length="159" mass="17728">MPDTAGMDVASLGRGRHGLDLVFCSRARWTAWTWAAPACRLWHVWRLPNQPSTATVTSPGEQCGQPAHAIRTSSKTPAQQLSRPQLMLFSNIHTPIHLHLHIYDDCTTRLQDNSSLVRVSGGKCPFPPALPAFSPRLAVWLVCWDRRCDVLCRPAPAQR</sequence>
<dbReference type="EMBL" id="MCFA01000142">
    <property type="protein sequence ID" value="ORY03860.1"/>
    <property type="molecule type" value="Genomic_DNA"/>
</dbReference>
<name>A0A1Y1Z0P2_9PLEO</name>
<comment type="caution">
    <text evidence="1">The sequence shown here is derived from an EMBL/GenBank/DDBJ whole genome shotgun (WGS) entry which is preliminary data.</text>
</comment>
<evidence type="ECO:0000313" key="2">
    <source>
        <dbReference type="Proteomes" id="UP000193144"/>
    </source>
</evidence>
<dbReference type="AlphaFoldDB" id="A0A1Y1Z0P2"/>
<reference evidence="1 2" key="1">
    <citation type="submission" date="2016-07" db="EMBL/GenBank/DDBJ databases">
        <title>Pervasive Adenine N6-methylation of Active Genes in Fungi.</title>
        <authorList>
            <consortium name="DOE Joint Genome Institute"/>
            <person name="Mondo S.J."/>
            <person name="Dannebaum R.O."/>
            <person name="Kuo R.C."/>
            <person name="Labutti K."/>
            <person name="Haridas S."/>
            <person name="Kuo A."/>
            <person name="Salamov A."/>
            <person name="Ahrendt S.R."/>
            <person name="Lipzen A."/>
            <person name="Sullivan W."/>
            <person name="Andreopoulos W.B."/>
            <person name="Clum A."/>
            <person name="Lindquist E."/>
            <person name="Daum C."/>
            <person name="Ramamoorthy G.K."/>
            <person name="Gryganskyi A."/>
            <person name="Culley D."/>
            <person name="Magnuson J.K."/>
            <person name="James T.Y."/>
            <person name="O'Malley M.A."/>
            <person name="Stajich J.E."/>
            <person name="Spatafora J.W."/>
            <person name="Visel A."/>
            <person name="Grigoriev I.V."/>
        </authorList>
    </citation>
    <scope>NUCLEOTIDE SEQUENCE [LARGE SCALE GENOMIC DNA]</scope>
    <source>
        <strain evidence="1 2">CBS 115471</strain>
    </source>
</reference>
<evidence type="ECO:0000313" key="1">
    <source>
        <dbReference type="EMBL" id="ORY03860.1"/>
    </source>
</evidence>